<sequence length="52" mass="5768">MWELAVHNLKNSGWVALPPGPVQGKISDFCSSFHQAPDLISVVSCFWHGLYP</sequence>
<dbReference type="EMBL" id="CYRY02035377">
    <property type="protein sequence ID" value="VCX15597.1"/>
    <property type="molecule type" value="Genomic_DNA"/>
</dbReference>
<organism evidence="1 2">
    <name type="scientific">Gulo gulo</name>
    <name type="common">Wolverine</name>
    <name type="synonym">Gluton</name>
    <dbReference type="NCBI Taxonomy" id="48420"/>
    <lineage>
        <taxon>Eukaryota</taxon>
        <taxon>Metazoa</taxon>
        <taxon>Chordata</taxon>
        <taxon>Craniata</taxon>
        <taxon>Vertebrata</taxon>
        <taxon>Euteleostomi</taxon>
        <taxon>Mammalia</taxon>
        <taxon>Eutheria</taxon>
        <taxon>Laurasiatheria</taxon>
        <taxon>Carnivora</taxon>
        <taxon>Caniformia</taxon>
        <taxon>Musteloidea</taxon>
        <taxon>Mustelidae</taxon>
        <taxon>Guloninae</taxon>
        <taxon>Gulo</taxon>
    </lineage>
</organism>
<comment type="caution">
    <text evidence="1">The sequence shown here is derived from an EMBL/GenBank/DDBJ whole genome shotgun (WGS) entry which is preliminary data.</text>
</comment>
<accession>A0A9X9M1H4</accession>
<protein>
    <submittedName>
        <fullName evidence="1">Uncharacterized protein</fullName>
    </submittedName>
</protein>
<evidence type="ECO:0000313" key="1">
    <source>
        <dbReference type="EMBL" id="VCX15597.1"/>
    </source>
</evidence>
<name>A0A9X9M1H4_GULGU</name>
<reference evidence="1 2" key="1">
    <citation type="submission" date="2018-10" db="EMBL/GenBank/DDBJ databases">
        <authorList>
            <person name="Ekblom R."/>
            <person name="Jareborg N."/>
        </authorList>
    </citation>
    <scope>NUCLEOTIDE SEQUENCE [LARGE SCALE GENOMIC DNA]</scope>
    <source>
        <tissue evidence="1">Muscle</tissue>
    </source>
</reference>
<dbReference type="Proteomes" id="UP000269945">
    <property type="component" value="Unassembled WGS sequence"/>
</dbReference>
<keyword evidence="2" id="KW-1185">Reference proteome</keyword>
<dbReference type="AlphaFoldDB" id="A0A9X9M1H4"/>
<evidence type="ECO:0000313" key="2">
    <source>
        <dbReference type="Proteomes" id="UP000269945"/>
    </source>
</evidence>
<proteinExistence type="predicted"/>
<gene>
    <name evidence="1" type="ORF">BN2614_LOCUS1</name>
</gene>